<feature type="transmembrane region" description="Helical" evidence="1">
    <location>
        <begin position="47"/>
        <end position="68"/>
    </location>
</feature>
<keyword evidence="1" id="KW-1133">Transmembrane helix</keyword>
<organism evidence="3 4">
    <name type="scientific">Peteryoungia aggregata LMG 23059</name>
    <dbReference type="NCBI Taxonomy" id="1368425"/>
    <lineage>
        <taxon>Bacteria</taxon>
        <taxon>Pseudomonadati</taxon>
        <taxon>Pseudomonadota</taxon>
        <taxon>Alphaproteobacteria</taxon>
        <taxon>Hyphomicrobiales</taxon>
        <taxon>Rhizobiaceae</taxon>
        <taxon>Peteryoungia</taxon>
    </lineage>
</organism>
<dbReference type="Gene3D" id="1.20.1280.290">
    <property type="match status" value="1"/>
</dbReference>
<comment type="caution">
    <text evidence="3">The sequence shown here is derived from an EMBL/GenBank/DDBJ whole genome shotgun (WGS) entry which is preliminary data.</text>
</comment>
<dbReference type="Proteomes" id="UP001238496">
    <property type="component" value="Unassembled WGS sequence"/>
</dbReference>
<keyword evidence="4" id="KW-1185">Reference proteome</keyword>
<accession>A0ABU0GA55</accession>
<keyword evidence="1" id="KW-0812">Transmembrane</keyword>
<feature type="transmembrane region" description="Helical" evidence="1">
    <location>
        <begin position="74"/>
        <end position="91"/>
    </location>
</feature>
<protein>
    <submittedName>
        <fullName evidence="3">Lipid-A-disaccharide synthase-like uncharacterized protein</fullName>
    </submittedName>
</protein>
<evidence type="ECO:0000313" key="3">
    <source>
        <dbReference type="EMBL" id="MDQ0421596.1"/>
    </source>
</evidence>
<dbReference type="SMART" id="SM01259">
    <property type="entry name" value="LAB_N"/>
    <property type="match status" value="1"/>
</dbReference>
<evidence type="ECO:0000313" key="4">
    <source>
        <dbReference type="Proteomes" id="UP001238496"/>
    </source>
</evidence>
<dbReference type="InterPro" id="IPR011499">
    <property type="entry name" value="Lipid_A_biosynth_N"/>
</dbReference>
<evidence type="ECO:0000259" key="2">
    <source>
        <dbReference type="SMART" id="SM01259"/>
    </source>
</evidence>
<feature type="transmembrane region" description="Helical" evidence="1">
    <location>
        <begin position="16"/>
        <end position="35"/>
    </location>
</feature>
<proteinExistence type="predicted"/>
<feature type="domain" description="Lipid A biosynthesis N-terminal" evidence="2">
    <location>
        <begin position="21"/>
        <end position="92"/>
    </location>
</feature>
<name>A0ABU0GA55_9HYPH</name>
<evidence type="ECO:0000256" key="1">
    <source>
        <dbReference type="SAM" id="Phobius"/>
    </source>
</evidence>
<reference evidence="3 4" key="1">
    <citation type="submission" date="2023-07" db="EMBL/GenBank/DDBJ databases">
        <title>Genomic Encyclopedia of Type Strains, Phase IV (KMG-IV): sequencing the most valuable type-strain genomes for metagenomic binning, comparative biology and taxonomic classification.</title>
        <authorList>
            <person name="Goeker M."/>
        </authorList>
    </citation>
    <scope>NUCLEOTIDE SEQUENCE [LARGE SCALE GENOMIC DNA]</scope>
    <source>
        <strain evidence="3 4">DSM 1111</strain>
    </source>
</reference>
<keyword evidence="1" id="KW-0472">Membrane</keyword>
<gene>
    <name evidence="3" type="ORF">J2045_002636</name>
</gene>
<dbReference type="EMBL" id="JAUSUW010000007">
    <property type="protein sequence ID" value="MDQ0421596.1"/>
    <property type="molecule type" value="Genomic_DNA"/>
</dbReference>
<dbReference type="Pfam" id="PF07578">
    <property type="entry name" value="LAB_N"/>
    <property type="match status" value="1"/>
</dbReference>
<dbReference type="RefSeq" id="WP_307373369.1">
    <property type="nucleotide sequence ID" value="NZ_JAUSUW010000007.1"/>
</dbReference>
<sequence length="107" mass="12193">MNDLLAYFKIESMTDLLWLGLGLVAQLMFSLRFIIQWFVSEKEKRSVIPTAFWWFSLVGGTLLLTYGIHRGEPVIILGQALGIVVYARNLMLLHQGRRTDLPVQAEG</sequence>